<sequence>MIIRKLAAAVIPALAAALVGAGVANAEPVTPDVGFHTELIGNTVVTTLTNGTFAIDNGTVHVRDQAGATLVSMPLSVRDGSMEYPLPHKLREDDRVFELTAVKDVSTARPNLTPVASPAENYAAQANFASTFGLATAIGSFVGMAIGAGIGLVLGAAAGGIGALPGLITGASVGGIIGTIVAGGPTLIIAGIDLISTLAAPPGSTRWAQQTN</sequence>
<evidence type="ECO:0000259" key="2">
    <source>
        <dbReference type="Pfam" id="PF26059"/>
    </source>
</evidence>
<feature type="signal peptide" evidence="1">
    <location>
        <begin position="1"/>
        <end position="26"/>
    </location>
</feature>
<evidence type="ECO:0000313" key="3">
    <source>
        <dbReference type="EMBL" id="MFC4124620.1"/>
    </source>
</evidence>
<proteinExistence type="predicted"/>
<feature type="chain" id="PRO_5045102017" evidence="1">
    <location>
        <begin position="27"/>
        <end position="212"/>
    </location>
</feature>
<keyword evidence="4" id="KW-1185">Reference proteome</keyword>
<keyword evidence="1" id="KW-0732">Signal</keyword>
<feature type="domain" description="DUF8020" evidence="2">
    <location>
        <begin position="32"/>
        <end position="102"/>
    </location>
</feature>
<dbReference type="InterPro" id="IPR058333">
    <property type="entry name" value="DUF8020"/>
</dbReference>
<organism evidence="3 4">
    <name type="scientific">Nocardia rhizosphaerae</name>
    <dbReference type="NCBI Taxonomy" id="1691571"/>
    <lineage>
        <taxon>Bacteria</taxon>
        <taxon>Bacillati</taxon>
        <taxon>Actinomycetota</taxon>
        <taxon>Actinomycetes</taxon>
        <taxon>Mycobacteriales</taxon>
        <taxon>Nocardiaceae</taxon>
        <taxon>Nocardia</taxon>
    </lineage>
</organism>
<evidence type="ECO:0000256" key="1">
    <source>
        <dbReference type="SAM" id="SignalP"/>
    </source>
</evidence>
<accession>A0ABV8L1I9</accession>
<dbReference type="RefSeq" id="WP_378547009.1">
    <property type="nucleotide sequence ID" value="NZ_JBHSBA010000003.1"/>
</dbReference>
<comment type="caution">
    <text evidence="3">The sequence shown here is derived from an EMBL/GenBank/DDBJ whole genome shotgun (WGS) entry which is preliminary data.</text>
</comment>
<dbReference type="Proteomes" id="UP001595767">
    <property type="component" value="Unassembled WGS sequence"/>
</dbReference>
<reference evidence="4" key="1">
    <citation type="journal article" date="2019" name="Int. J. Syst. Evol. Microbiol.">
        <title>The Global Catalogue of Microorganisms (GCM) 10K type strain sequencing project: providing services to taxonomists for standard genome sequencing and annotation.</title>
        <authorList>
            <consortium name="The Broad Institute Genomics Platform"/>
            <consortium name="The Broad Institute Genome Sequencing Center for Infectious Disease"/>
            <person name="Wu L."/>
            <person name="Ma J."/>
        </authorList>
    </citation>
    <scope>NUCLEOTIDE SEQUENCE [LARGE SCALE GENOMIC DNA]</scope>
    <source>
        <strain evidence="4">CGMCC 4.7204</strain>
    </source>
</reference>
<gene>
    <name evidence="3" type="ORF">ACFOW8_06755</name>
</gene>
<evidence type="ECO:0000313" key="4">
    <source>
        <dbReference type="Proteomes" id="UP001595767"/>
    </source>
</evidence>
<name>A0ABV8L1I9_9NOCA</name>
<dbReference type="EMBL" id="JBHSBA010000003">
    <property type="protein sequence ID" value="MFC4124620.1"/>
    <property type="molecule type" value="Genomic_DNA"/>
</dbReference>
<protein>
    <submittedName>
        <fullName evidence="3">Ammonium transporter</fullName>
    </submittedName>
</protein>
<dbReference type="Pfam" id="PF26059">
    <property type="entry name" value="DUF8020"/>
    <property type="match status" value="1"/>
</dbReference>